<reference evidence="12" key="1">
    <citation type="journal article" date="2019" name="Microbiol. Resour. Announc.">
        <title>Complete Genome Sequence of Rubrobacter xylanophilus Strain AA3-22, Isolated from Arima Onsen in Japan.</title>
        <authorList>
            <person name="Tomariguchi N."/>
            <person name="Miyazaki K."/>
        </authorList>
    </citation>
    <scope>NUCLEOTIDE SEQUENCE [LARGE SCALE GENOMIC DNA]</scope>
    <source>
        <strain evidence="12">AA3-22</strain>
    </source>
</reference>
<dbReference type="Gene3D" id="3.10.400.10">
    <property type="entry name" value="Sulfate adenylyltransferase"/>
    <property type="match status" value="1"/>
</dbReference>
<dbReference type="SUPFAM" id="SSF52374">
    <property type="entry name" value="Nucleotidylyl transferase"/>
    <property type="match status" value="1"/>
</dbReference>
<dbReference type="AlphaFoldDB" id="A0A510HEM2"/>
<sequence>MMRTEYTTISPHGGTLVDRRVPVGEREERKRRAAELPRIVLGPRSLSDLEMIGTGVFSPLTGFMGREDYESVVEEMRLADGLPWSIPITLSVSEEEARTFEEGDEVALAGADGEIVATMVVEDRYTYDRAHEAKLVYRTTDTDHPGVAALFRQGDVLVGGEISLLDDGTTSRPFPRYYYEPRELRAIFRQKGWRRVVGFQTRNPVHRAHEYIQKSALETVDGLLLNPLVGETKSDDIPADVRMRSYEVLLERYYPRDRTVLAVFPAAMRYAGPREAVFHAICRKNYGCTHFIVGRDHAGVGNYYGTYDAHHIFDEFEPGELGITPLFFEHAFFCLNCGGMATTKTCPHDKDSHVFFSGTRVREMLRNGEYPPPEFSRPEVIEVLISGLRQQEG</sequence>
<dbReference type="NCBIfam" id="NF003166">
    <property type="entry name" value="PRK04149.1"/>
    <property type="match status" value="1"/>
</dbReference>
<dbReference type="Pfam" id="PF01747">
    <property type="entry name" value="ATP-sulfurylase"/>
    <property type="match status" value="1"/>
</dbReference>
<dbReference type="CDD" id="cd00517">
    <property type="entry name" value="ATPS"/>
    <property type="match status" value="1"/>
</dbReference>
<evidence type="ECO:0000259" key="11">
    <source>
        <dbReference type="Pfam" id="PF14306"/>
    </source>
</evidence>
<dbReference type="GO" id="GO:0000103">
    <property type="term" value="P:sulfate assimilation"/>
    <property type="evidence" value="ECO:0007669"/>
    <property type="project" value="UniProtKB-UniRule"/>
</dbReference>
<dbReference type="Gene3D" id="3.40.50.620">
    <property type="entry name" value="HUPs"/>
    <property type="match status" value="1"/>
</dbReference>
<keyword evidence="2 8" id="KW-0808">Transferase</keyword>
<gene>
    <name evidence="8 12" type="primary">sat</name>
    <name evidence="12" type="ORF">RxyAA322_02450</name>
</gene>
<organism evidence="12 13">
    <name type="scientific">Rubrobacter xylanophilus</name>
    <dbReference type="NCBI Taxonomy" id="49319"/>
    <lineage>
        <taxon>Bacteria</taxon>
        <taxon>Bacillati</taxon>
        <taxon>Actinomycetota</taxon>
        <taxon>Rubrobacteria</taxon>
        <taxon>Rubrobacterales</taxon>
        <taxon>Rubrobacteraceae</taxon>
        <taxon>Rubrobacter</taxon>
    </lineage>
</organism>
<evidence type="ECO:0000313" key="13">
    <source>
        <dbReference type="Proteomes" id="UP000318065"/>
    </source>
</evidence>
<dbReference type="InterPro" id="IPR015947">
    <property type="entry name" value="PUA-like_sf"/>
</dbReference>
<dbReference type="InterPro" id="IPR014729">
    <property type="entry name" value="Rossmann-like_a/b/a_fold"/>
</dbReference>
<proteinExistence type="inferred from homology"/>
<evidence type="ECO:0000313" key="12">
    <source>
        <dbReference type="EMBL" id="BBL78391.1"/>
    </source>
</evidence>
<evidence type="ECO:0000259" key="10">
    <source>
        <dbReference type="Pfam" id="PF01747"/>
    </source>
</evidence>
<dbReference type="OrthoDB" id="9804504at2"/>
<dbReference type="RefSeq" id="WP_143526543.1">
    <property type="nucleotide sequence ID" value="NZ_AP019791.1"/>
</dbReference>
<comment type="similarity">
    <text evidence="6 8">Belongs to the sulfate adenylyltransferase family.</text>
</comment>
<dbReference type="UniPathway" id="UPA00140">
    <property type="reaction ID" value="UER00204"/>
</dbReference>
<feature type="compositionally biased region" description="Basic and acidic residues" evidence="9">
    <location>
        <begin position="17"/>
        <end position="29"/>
    </location>
</feature>
<evidence type="ECO:0000256" key="4">
    <source>
        <dbReference type="ARBA" id="ARBA00022741"/>
    </source>
</evidence>
<feature type="domain" description="Sulphate adenylyltransferase catalytic" evidence="10">
    <location>
        <begin position="176"/>
        <end position="385"/>
    </location>
</feature>
<comment type="pathway">
    <text evidence="1 8">Sulfur metabolism; hydrogen sulfide biosynthesis; sulfite from sulfate: step 1/3.</text>
</comment>
<dbReference type="Proteomes" id="UP000318065">
    <property type="component" value="Chromosome"/>
</dbReference>
<evidence type="ECO:0000256" key="3">
    <source>
        <dbReference type="ARBA" id="ARBA00022695"/>
    </source>
</evidence>
<dbReference type="GO" id="GO:0004781">
    <property type="term" value="F:sulfate adenylyltransferase (ATP) activity"/>
    <property type="evidence" value="ECO:0007669"/>
    <property type="project" value="UniProtKB-UniRule"/>
</dbReference>
<feature type="domain" description="ATP-sulfurylase PUA-like" evidence="11">
    <location>
        <begin position="9"/>
        <end position="166"/>
    </location>
</feature>
<dbReference type="InterPro" id="IPR020792">
    <property type="entry name" value="SO4_adenylyltransferase_pro"/>
</dbReference>
<feature type="compositionally biased region" description="Polar residues" evidence="9">
    <location>
        <begin position="1"/>
        <end position="10"/>
    </location>
</feature>
<dbReference type="InterPro" id="IPR024951">
    <property type="entry name" value="Sulfurylase_cat_dom"/>
</dbReference>
<dbReference type="InterPro" id="IPR002650">
    <property type="entry name" value="Sulphate_adenylyltransferase"/>
</dbReference>
<keyword evidence="5 8" id="KW-0067">ATP-binding</keyword>
<evidence type="ECO:0000256" key="2">
    <source>
        <dbReference type="ARBA" id="ARBA00022679"/>
    </source>
</evidence>
<comment type="catalytic activity">
    <reaction evidence="7 8">
        <text>sulfate + ATP + H(+) = adenosine 5'-phosphosulfate + diphosphate</text>
        <dbReference type="Rhea" id="RHEA:18133"/>
        <dbReference type="ChEBI" id="CHEBI:15378"/>
        <dbReference type="ChEBI" id="CHEBI:16189"/>
        <dbReference type="ChEBI" id="CHEBI:30616"/>
        <dbReference type="ChEBI" id="CHEBI:33019"/>
        <dbReference type="ChEBI" id="CHEBI:58243"/>
        <dbReference type="EC" id="2.7.7.4"/>
    </reaction>
</comment>
<feature type="region of interest" description="Disordered" evidence="9">
    <location>
        <begin position="1"/>
        <end position="29"/>
    </location>
</feature>
<accession>A0A510HEM2</accession>
<dbReference type="EMBL" id="AP019791">
    <property type="protein sequence ID" value="BBL78391.1"/>
    <property type="molecule type" value="Genomic_DNA"/>
</dbReference>
<evidence type="ECO:0000256" key="7">
    <source>
        <dbReference type="ARBA" id="ARBA00049370"/>
    </source>
</evidence>
<dbReference type="SUPFAM" id="SSF88697">
    <property type="entry name" value="PUA domain-like"/>
    <property type="match status" value="1"/>
</dbReference>
<evidence type="ECO:0000256" key="6">
    <source>
        <dbReference type="ARBA" id="ARBA00037980"/>
    </source>
</evidence>
<dbReference type="InterPro" id="IPR025980">
    <property type="entry name" value="ATP-Sase_PUA-like_dom"/>
</dbReference>
<dbReference type="GO" id="GO:0070814">
    <property type="term" value="P:hydrogen sulfide biosynthetic process"/>
    <property type="evidence" value="ECO:0007669"/>
    <property type="project" value="UniProtKB-UniRule"/>
</dbReference>
<evidence type="ECO:0000256" key="5">
    <source>
        <dbReference type="ARBA" id="ARBA00022840"/>
    </source>
</evidence>
<dbReference type="PANTHER" id="PTHR43509">
    <property type="match status" value="1"/>
</dbReference>
<dbReference type="Pfam" id="PF14306">
    <property type="entry name" value="PUA_2"/>
    <property type="match status" value="1"/>
</dbReference>
<keyword evidence="3 8" id="KW-0548">Nucleotidyltransferase</keyword>
<evidence type="ECO:0000256" key="9">
    <source>
        <dbReference type="SAM" id="MobiDB-lite"/>
    </source>
</evidence>
<dbReference type="HAMAP" id="MF_00066">
    <property type="entry name" value="Sulf_adenylyltr"/>
    <property type="match status" value="1"/>
</dbReference>
<dbReference type="PANTHER" id="PTHR43509:SF1">
    <property type="entry name" value="SULFATE ADENYLYLTRANSFERASE"/>
    <property type="match status" value="1"/>
</dbReference>
<dbReference type="EC" id="2.7.7.4" evidence="8"/>
<dbReference type="NCBIfam" id="TIGR00339">
    <property type="entry name" value="sopT"/>
    <property type="match status" value="1"/>
</dbReference>
<evidence type="ECO:0000256" key="8">
    <source>
        <dbReference type="HAMAP-Rule" id="MF_00066"/>
    </source>
</evidence>
<keyword evidence="4 8" id="KW-0547">Nucleotide-binding</keyword>
<name>A0A510HEM2_9ACTN</name>
<protein>
    <recommendedName>
        <fullName evidence="8">Sulfate adenylyltransferase</fullName>
        <ecNumber evidence="8">2.7.7.4</ecNumber>
    </recommendedName>
    <alternativeName>
        <fullName evidence="8">ATP-sulfurylase</fullName>
    </alternativeName>
    <alternativeName>
        <fullName evidence="8">Sulfate adenylate transferase</fullName>
        <shortName evidence="8">SAT</shortName>
    </alternativeName>
</protein>
<keyword evidence="13" id="KW-1185">Reference proteome</keyword>
<dbReference type="GO" id="GO:0005524">
    <property type="term" value="F:ATP binding"/>
    <property type="evidence" value="ECO:0007669"/>
    <property type="project" value="UniProtKB-KW"/>
</dbReference>
<evidence type="ECO:0000256" key="1">
    <source>
        <dbReference type="ARBA" id="ARBA00005048"/>
    </source>
</evidence>